<accession>A0A9W5PUW7</accession>
<dbReference type="InterPro" id="IPR025202">
    <property type="entry name" value="PLD-like_dom"/>
</dbReference>
<reference evidence="15 16" key="1">
    <citation type="submission" date="2012-12" db="EMBL/GenBank/DDBJ databases">
        <title>The Genome Sequence of Bacillus cereus VD133.</title>
        <authorList>
            <consortium name="The Broad Institute Genome Sequencing Platform"/>
            <consortium name="The Broad Institute Genome Sequencing Center for Infectious Disease"/>
            <person name="Feldgarden M."/>
            <person name="Van der Auwera G.A."/>
            <person name="Mahillon J."/>
            <person name="Duprez V."/>
            <person name="Timmery S."/>
            <person name="Mattelet C."/>
            <person name="Dierick K."/>
            <person name="Sun M."/>
            <person name="Yu Z."/>
            <person name="Zhu L."/>
            <person name="Hu X."/>
            <person name="Shank E.B."/>
            <person name="Swiecicka I."/>
            <person name="Hansen B.M."/>
            <person name="Andrup L."/>
            <person name="Walker B."/>
            <person name="Young S.K."/>
            <person name="Zeng Q."/>
            <person name="Gargeya S."/>
            <person name="Fitzgerald M."/>
            <person name="Haas B."/>
            <person name="Abouelleil A."/>
            <person name="Alvarado L."/>
            <person name="Arachchi H.M."/>
            <person name="Berlin A.M."/>
            <person name="Chapman S.B."/>
            <person name="Dewar J."/>
            <person name="Goldberg J."/>
            <person name="Griggs A."/>
            <person name="Gujja S."/>
            <person name="Hansen M."/>
            <person name="Howarth C."/>
            <person name="Imamovic A."/>
            <person name="Larimer J."/>
            <person name="McCowan C."/>
            <person name="Murphy C."/>
            <person name="Neiman D."/>
            <person name="Pearson M."/>
            <person name="Priest M."/>
            <person name="Roberts A."/>
            <person name="Saif S."/>
            <person name="Shea T."/>
            <person name="Sisk P."/>
            <person name="Sykes S."/>
            <person name="Wortman J."/>
            <person name="Nusbaum C."/>
            <person name="Birren B."/>
        </authorList>
    </citation>
    <scope>NUCLEOTIDE SEQUENCE [LARGE SCALE GENOMIC DNA]</scope>
    <source>
        <strain evidence="15 16">VD133</strain>
    </source>
</reference>
<comment type="caution">
    <text evidence="15">The sequence shown here is derived from an EMBL/GenBank/DDBJ whole genome shotgun (WGS) entry which is preliminary data.</text>
</comment>
<dbReference type="PANTHER" id="PTHR21248">
    <property type="entry name" value="CARDIOLIPIN SYNTHASE"/>
    <property type="match status" value="1"/>
</dbReference>
<keyword evidence="8" id="KW-0443">Lipid metabolism</keyword>
<dbReference type="SMART" id="SM00155">
    <property type="entry name" value="PLDc"/>
    <property type="match status" value="2"/>
</dbReference>
<dbReference type="NCBIfam" id="TIGR04265">
    <property type="entry name" value="bac_cardiolipin"/>
    <property type="match status" value="1"/>
</dbReference>
<keyword evidence="4" id="KW-0808">Transferase</keyword>
<dbReference type="Proteomes" id="UP000014018">
    <property type="component" value="Unassembled WGS sequence"/>
</dbReference>
<evidence type="ECO:0000256" key="9">
    <source>
        <dbReference type="ARBA" id="ARBA00023136"/>
    </source>
</evidence>
<evidence type="ECO:0000256" key="13">
    <source>
        <dbReference type="SAM" id="Phobius"/>
    </source>
</evidence>
<dbReference type="CDD" id="cd09112">
    <property type="entry name" value="PLDc_CLS_2"/>
    <property type="match status" value="1"/>
</dbReference>
<evidence type="ECO:0000256" key="1">
    <source>
        <dbReference type="ARBA" id="ARBA00004236"/>
    </source>
</evidence>
<dbReference type="PANTHER" id="PTHR21248:SF7">
    <property type="entry name" value="MINOR CARDIOLIPIN SYNTHASE CLSB"/>
    <property type="match status" value="1"/>
</dbReference>
<dbReference type="AlphaFoldDB" id="A0A9W5PUW7"/>
<name>A0A9W5PUW7_BACCE</name>
<feature type="domain" description="PLD phosphodiesterase" evidence="14">
    <location>
        <begin position="337"/>
        <end position="364"/>
    </location>
</feature>
<keyword evidence="10" id="KW-0594">Phospholipid biosynthesis</keyword>
<feature type="transmembrane region" description="Helical" evidence="13">
    <location>
        <begin position="26"/>
        <end position="50"/>
    </location>
</feature>
<dbReference type="GO" id="GO:0032049">
    <property type="term" value="P:cardiolipin biosynthetic process"/>
    <property type="evidence" value="ECO:0007669"/>
    <property type="project" value="UniProtKB-UniRule"/>
</dbReference>
<evidence type="ECO:0000256" key="10">
    <source>
        <dbReference type="ARBA" id="ARBA00023209"/>
    </source>
</evidence>
<dbReference type="PROSITE" id="PS50035">
    <property type="entry name" value="PLD"/>
    <property type="match status" value="2"/>
</dbReference>
<keyword evidence="7 13" id="KW-1133">Transmembrane helix</keyword>
<proteinExistence type="predicted"/>
<dbReference type="GO" id="GO:0008808">
    <property type="term" value="F:cardiolipin synthase activity"/>
    <property type="evidence" value="ECO:0007669"/>
    <property type="project" value="UniProtKB-UniRule"/>
</dbReference>
<comment type="subcellular location">
    <subcellularLocation>
        <location evidence="1">Cell membrane</location>
    </subcellularLocation>
</comment>
<feature type="domain" description="PLD phosphodiesterase" evidence="14">
    <location>
        <begin position="167"/>
        <end position="194"/>
    </location>
</feature>
<organism evidence="15 16">
    <name type="scientific">Bacillus cereus VD133</name>
    <dbReference type="NCBI Taxonomy" id="1053233"/>
    <lineage>
        <taxon>Bacteria</taxon>
        <taxon>Bacillati</taxon>
        <taxon>Bacillota</taxon>
        <taxon>Bacilli</taxon>
        <taxon>Bacillales</taxon>
        <taxon>Bacillaceae</taxon>
        <taxon>Bacillus</taxon>
        <taxon>Bacillus cereus group</taxon>
    </lineage>
</organism>
<evidence type="ECO:0000256" key="11">
    <source>
        <dbReference type="ARBA" id="ARBA00023264"/>
    </source>
</evidence>
<dbReference type="FunFam" id="3.30.870.10:FF:000042">
    <property type="entry name" value="Cardiolipin synthetase domain protein"/>
    <property type="match status" value="1"/>
</dbReference>
<evidence type="ECO:0000256" key="4">
    <source>
        <dbReference type="ARBA" id="ARBA00022679"/>
    </source>
</evidence>
<keyword evidence="11" id="KW-1208">Phospholipid metabolism</keyword>
<protein>
    <recommendedName>
        <fullName evidence="12">Cardiolipin synthase</fullName>
        <ecNumber evidence="12">2.7.8.-</ecNumber>
    </recommendedName>
</protein>
<dbReference type="SUPFAM" id="SSF56024">
    <property type="entry name" value="Phospholipase D/nuclease"/>
    <property type="match status" value="2"/>
</dbReference>
<keyword evidence="9 13" id="KW-0472">Membrane</keyword>
<dbReference type="CDD" id="cd09110">
    <property type="entry name" value="PLDc_CLS_1"/>
    <property type="match status" value="1"/>
</dbReference>
<keyword evidence="5 13" id="KW-0812">Transmembrane</keyword>
<evidence type="ECO:0000256" key="2">
    <source>
        <dbReference type="ARBA" id="ARBA00022475"/>
    </source>
</evidence>
<gene>
    <name evidence="15" type="ORF">IIU_01243</name>
</gene>
<keyword evidence="3" id="KW-0444">Lipid biosynthesis</keyword>
<keyword evidence="6" id="KW-0677">Repeat</keyword>
<dbReference type="FunFam" id="3.30.870.10:FF:000014">
    <property type="entry name" value="Cardiolipin synthase"/>
    <property type="match status" value="1"/>
</dbReference>
<sequence>MKTYLNETLRNSKEYDWKETKMIKKILRVTSIIIAIFVFILICMHIDVTLGRKMEAGKNMPTEYAPHYSDFQLYVEGKSFYKQLFTDIREAKSSIYTYFFILSDDKSSHTFLNLLKEKAKEGVNVYLSVDRINDLSFERKMINELRESGVHFTYSRKPALPFGFYSLHHRNHRRITTIDGDIGYTGGFNIGDEYLGKDKRFGYWRDYHVRLKGEGAKDLEQQFALDWKRDTKEEIKRSTNKASKGNTLHTMTSYNGHYVAEKYIELIKQAQHSIVIATPYFIAKNKESMNALIAAQKRGVTVKILWSYKPDLPLIKEAAYPYIRQAVNNGITVYGYKKGMFHSKLMLIDNELTVIGTTNFTSRSFNINDEMNFYIYGGPIVGQVNKALTEDFHDSKEMTKEFFEKLSFWERCKEKVAGLVEFYL</sequence>
<evidence type="ECO:0000256" key="5">
    <source>
        <dbReference type="ARBA" id="ARBA00022692"/>
    </source>
</evidence>
<evidence type="ECO:0000256" key="3">
    <source>
        <dbReference type="ARBA" id="ARBA00022516"/>
    </source>
</evidence>
<evidence type="ECO:0000313" key="15">
    <source>
        <dbReference type="EMBL" id="EOO37073.1"/>
    </source>
</evidence>
<dbReference type="InterPro" id="IPR001736">
    <property type="entry name" value="PLipase_D/transphosphatidylase"/>
</dbReference>
<keyword evidence="2" id="KW-1003">Cell membrane</keyword>
<dbReference type="GO" id="GO:0005886">
    <property type="term" value="C:plasma membrane"/>
    <property type="evidence" value="ECO:0007669"/>
    <property type="project" value="UniProtKB-SubCell"/>
</dbReference>
<evidence type="ECO:0000313" key="16">
    <source>
        <dbReference type="Proteomes" id="UP000014018"/>
    </source>
</evidence>
<dbReference type="Gene3D" id="3.30.870.10">
    <property type="entry name" value="Endonuclease Chain A"/>
    <property type="match status" value="2"/>
</dbReference>
<evidence type="ECO:0000259" key="14">
    <source>
        <dbReference type="PROSITE" id="PS50035"/>
    </source>
</evidence>
<dbReference type="InterPro" id="IPR022924">
    <property type="entry name" value="Cardiolipin_synthase"/>
</dbReference>
<evidence type="ECO:0000256" key="7">
    <source>
        <dbReference type="ARBA" id="ARBA00022989"/>
    </source>
</evidence>
<dbReference type="EC" id="2.7.8.-" evidence="12"/>
<dbReference type="Pfam" id="PF13091">
    <property type="entry name" value="PLDc_2"/>
    <property type="match status" value="2"/>
</dbReference>
<evidence type="ECO:0000256" key="12">
    <source>
        <dbReference type="NCBIfam" id="TIGR04265"/>
    </source>
</evidence>
<dbReference type="EMBL" id="AHFB01000029">
    <property type="protein sequence ID" value="EOO37073.1"/>
    <property type="molecule type" value="Genomic_DNA"/>
</dbReference>
<evidence type="ECO:0000256" key="8">
    <source>
        <dbReference type="ARBA" id="ARBA00023098"/>
    </source>
</evidence>
<evidence type="ECO:0000256" key="6">
    <source>
        <dbReference type="ARBA" id="ARBA00022737"/>
    </source>
</evidence>